<evidence type="ECO:0000313" key="2">
    <source>
        <dbReference type="EMBL" id="KAG2581430.1"/>
    </source>
</evidence>
<protein>
    <submittedName>
        <fullName evidence="2">Uncharacterized protein</fullName>
    </submittedName>
</protein>
<gene>
    <name evidence="2" type="ORF">PVAP13_6KG029900</name>
</gene>
<dbReference type="Proteomes" id="UP000823388">
    <property type="component" value="Chromosome 6K"/>
</dbReference>
<evidence type="ECO:0000313" key="3">
    <source>
        <dbReference type="Proteomes" id="UP000823388"/>
    </source>
</evidence>
<feature type="compositionally biased region" description="Low complexity" evidence="1">
    <location>
        <begin position="113"/>
        <end position="122"/>
    </location>
</feature>
<sequence length="150" mass="15559">MATGAAAVASASQQQQAQVVFEAKHAELLAEARGVAAEFGVDVCAVAFRPDGAAVRHKFVGAAPEAPAVGTIRRAVARDVAAMGLREVAEHERQLRALRAAVERELQARAAARAKAGGAAAAGDKRVPPEHQQQQAGGAGENKIRRIIID</sequence>
<evidence type="ECO:0000256" key="1">
    <source>
        <dbReference type="SAM" id="MobiDB-lite"/>
    </source>
</evidence>
<reference evidence="2 3" key="1">
    <citation type="submission" date="2020-05" db="EMBL/GenBank/DDBJ databases">
        <title>WGS assembly of Panicum virgatum.</title>
        <authorList>
            <person name="Lovell J.T."/>
            <person name="Jenkins J."/>
            <person name="Shu S."/>
            <person name="Juenger T.E."/>
            <person name="Schmutz J."/>
        </authorList>
    </citation>
    <scope>NUCLEOTIDE SEQUENCE [LARGE SCALE GENOMIC DNA]</scope>
    <source>
        <strain evidence="3">cv. AP13</strain>
    </source>
</reference>
<dbReference type="EMBL" id="CM029047">
    <property type="protein sequence ID" value="KAG2581430.1"/>
    <property type="molecule type" value="Genomic_DNA"/>
</dbReference>
<dbReference type="AlphaFoldDB" id="A0A8T0R8A7"/>
<organism evidence="2 3">
    <name type="scientific">Panicum virgatum</name>
    <name type="common">Blackwell switchgrass</name>
    <dbReference type="NCBI Taxonomy" id="38727"/>
    <lineage>
        <taxon>Eukaryota</taxon>
        <taxon>Viridiplantae</taxon>
        <taxon>Streptophyta</taxon>
        <taxon>Embryophyta</taxon>
        <taxon>Tracheophyta</taxon>
        <taxon>Spermatophyta</taxon>
        <taxon>Magnoliopsida</taxon>
        <taxon>Liliopsida</taxon>
        <taxon>Poales</taxon>
        <taxon>Poaceae</taxon>
        <taxon>PACMAD clade</taxon>
        <taxon>Panicoideae</taxon>
        <taxon>Panicodae</taxon>
        <taxon>Paniceae</taxon>
        <taxon>Panicinae</taxon>
        <taxon>Panicum</taxon>
        <taxon>Panicum sect. Hiantes</taxon>
    </lineage>
</organism>
<name>A0A8T0R8A7_PANVG</name>
<keyword evidence="3" id="KW-1185">Reference proteome</keyword>
<feature type="region of interest" description="Disordered" evidence="1">
    <location>
        <begin position="113"/>
        <end position="143"/>
    </location>
</feature>
<accession>A0A8T0R8A7</accession>
<comment type="caution">
    <text evidence="2">The sequence shown here is derived from an EMBL/GenBank/DDBJ whole genome shotgun (WGS) entry which is preliminary data.</text>
</comment>
<proteinExistence type="predicted"/>